<dbReference type="Proteomes" id="UP000694865">
    <property type="component" value="Unplaced"/>
</dbReference>
<accession>A0ABM0GTW8</accession>
<evidence type="ECO:0000259" key="4">
    <source>
        <dbReference type="PROSITE" id="PS50003"/>
    </source>
</evidence>
<dbReference type="Pfam" id="PF00017">
    <property type="entry name" value="SH2"/>
    <property type="match status" value="1"/>
</dbReference>
<dbReference type="InterPro" id="IPR036860">
    <property type="entry name" value="SH2_dom_sf"/>
</dbReference>
<dbReference type="PROSITE" id="PS50003">
    <property type="entry name" value="PH_DOMAIN"/>
    <property type="match status" value="1"/>
</dbReference>
<dbReference type="Gene3D" id="3.30.505.10">
    <property type="entry name" value="SH2 domain"/>
    <property type="match status" value="1"/>
</dbReference>
<gene>
    <name evidence="6" type="primary">LOC100368792</name>
</gene>
<dbReference type="SUPFAM" id="SSF50729">
    <property type="entry name" value="PH domain-like"/>
    <property type="match status" value="1"/>
</dbReference>
<keyword evidence="1 2" id="KW-0727">SH2 domain</keyword>
<dbReference type="PANTHER" id="PTHR14336:SF15">
    <property type="entry name" value="DUAL ADAPTER FOR PHOSPHOTYROSINE AND 3-PHOSPHOTYROSINE AND 3-PHOSPHOINOSITIDE"/>
    <property type="match status" value="1"/>
</dbReference>
<sequence length="259" mass="30017">MSFPRTAASLEDLEWFHGDLSRHVTESVLLQNGRDGTYLLRTSNNNPGEYTLSVRCHDSVKHFRLLRGRDGKKYKFGMLTFENVGELLDHFAKKPMIGGDTGTLMVLKYPYSKNITEPACYDTVKVHAEGGDINFESNVCTNNTGQTMAISSKEGFLTKEGGIIKSWKTRWFVLCRNEFKYYKSREDSTPIRVLDLRECQGVDYDHYRIKDKENCFIVEFPDRTFYLFANTKTEADEWVRQLQWQVRHLQGKADPILLN</sequence>
<evidence type="ECO:0000259" key="3">
    <source>
        <dbReference type="PROSITE" id="PS50001"/>
    </source>
</evidence>
<organism evidence="5 6">
    <name type="scientific">Saccoglossus kowalevskii</name>
    <name type="common">Acorn worm</name>
    <dbReference type="NCBI Taxonomy" id="10224"/>
    <lineage>
        <taxon>Eukaryota</taxon>
        <taxon>Metazoa</taxon>
        <taxon>Hemichordata</taxon>
        <taxon>Enteropneusta</taxon>
        <taxon>Harrimaniidae</taxon>
        <taxon>Saccoglossus</taxon>
    </lineage>
</organism>
<protein>
    <submittedName>
        <fullName evidence="6">Dual adapter for phosphotyrosine and 3-phosphotyrosine and 3-phosphoinositide-like</fullName>
    </submittedName>
</protein>
<dbReference type="InterPro" id="IPR001849">
    <property type="entry name" value="PH_domain"/>
</dbReference>
<reference evidence="6" key="1">
    <citation type="submission" date="2025-08" db="UniProtKB">
        <authorList>
            <consortium name="RefSeq"/>
        </authorList>
    </citation>
    <scope>IDENTIFICATION</scope>
    <source>
        <tissue evidence="6">Testes</tissue>
    </source>
</reference>
<dbReference type="InterPro" id="IPR011993">
    <property type="entry name" value="PH-like_dom_sf"/>
</dbReference>
<dbReference type="SMART" id="SM00252">
    <property type="entry name" value="SH2"/>
    <property type="match status" value="1"/>
</dbReference>
<dbReference type="PROSITE" id="PS50001">
    <property type="entry name" value="SH2"/>
    <property type="match status" value="1"/>
</dbReference>
<feature type="domain" description="PH" evidence="4">
    <location>
        <begin position="150"/>
        <end position="247"/>
    </location>
</feature>
<dbReference type="GeneID" id="100368792"/>
<dbReference type="InterPro" id="IPR000980">
    <property type="entry name" value="SH2"/>
</dbReference>
<proteinExistence type="predicted"/>
<dbReference type="Gene3D" id="2.30.29.30">
    <property type="entry name" value="Pleckstrin-homology domain (PH domain)/Phosphotyrosine-binding domain (PTB)"/>
    <property type="match status" value="1"/>
</dbReference>
<evidence type="ECO:0000313" key="6">
    <source>
        <dbReference type="RefSeq" id="XP_002737265.2"/>
    </source>
</evidence>
<evidence type="ECO:0000256" key="1">
    <source>
        <dbReference type="ARBA" id="ARBA00022999"/>
    </source>
</evidence>
<feature type="domain" description="SH2" evidence="3">
    <location>
        <begin position="15"/>
        <end position="111"/>
    </location>
</feature>
<dbReference type="InterPro" id="IPR051707">
    <property type="entry name" value="PI-Interact_SigTrans_Reg"/>
</dbReference>
<evidence type="ECO:0000256" key="2">
    <source>
        <dbReference type="PROSITE-ProRule" id="PRU00191"/>
    </source>
</evidence>
<dbReference type="PANTHER" id="PTHR14336">
    <property type="entry name" value="TANDEM PH DOMAIN CONTAINING PROTEIN"/>
    <property type="match status" value="1"/>
</dbReference>
<dbReference type="CDD" id="cd10573">
    <property type="entry name" value="PH_DAPP1"/>
    <property type="match status" value="1"/>
</dbReference>
<name>A0ABM0GTW8_SACKO</name>
<dbReference type="SUPFAM" id="SSF55550">
    <property type="entry name" value="SH2 domain"/>
    <property type="match status" value="1"/>
</dbReference>
<dbReference type="Pfam" id="PF00169">
    <property type="entry name" value="PH"/>
    <property type="match status" value="1"/>
</dbReference>
<dbReference type="SMART" id="SM00233">
    <property type="entry name" value="PH"/>
    <property type="match status" value="1"/>
</dbReference>
<evidence type="ECO:0000313" key="5">
    <source>
        <dbReference type="Proteomes" id="UP000694865"/>
    </source>
</evidence>
<dbReference type="PRINTS" id="PR00401">
    <property type="entry name" value="SH2DOMAIN"/>
</dbReference>
<keyword evidence="5" id="KW-1185">Reference proteome</keyword>
<dbReference type="RefSeq" id="XP_002737265.2">
    <property type="nucleotide sequence ID" value="XM_002737219.2"/>
</dbReference>